<proteinExistence type="predicted"/>
<dbReference type="InterPro" id="IPR000182">
    <property type="entry name" value="GNAT_dom"/>
</dbReference>
<dbReference type="InParanoid" id="A0A0C3A3Q4"/>
<name>A0A0C3A3Q4_9AGAM</name>
<feature type="domain" description="N-acetyltransferase" evidence="1">
    <location>
        <begin position="114"/>
        <end position="268"/>
    </location>
</feature>
<sequence length="268" mass="30638">MNIKPASTRNVLIDWIPYLKHRALSRKGKDWALQYSQHLRYQQRSMAKSQLSPLEINSATGEPFLRLPAPHQNIIVTPPREGDDEHLFALFRDTNVADWFSSIPAPFSRDQSRAMLDQAKEVADAVLDELHTLEKESPGKKLKVVDGCPVRHLREVQENGTDVFIGYIEENNKRPIGDSTIRWGIAAALASSHQGRGIMTAVVDQLLHSWLIPRMNARLIVVFTWVRNQRSIRVFEKNGFTKIAVIEGRVVQGKERSLTVLEWRMQED</sequence>
<reference evidence="3" key="2">
    <citation type="submission" date="2015-01" db="EMBL/GenBank/DDBJ databases">
        <title>Evolutionary Origins and Diversification of the Mycorrhizal Mutualists.</title>
        <authorList>
            <consortium name="DOE Joint Genome Institute"/>
            <consortium name="Mycorrhizal Genomics Consortium"/>
            <person name="Kohler A."/>
            <person name="Kuo A."/>
            <person name="Nagy L.G."/>
            <person name="Floudas D."/>
            <person name="Copeland A."/>
            <person name="Barry K.W."/>
            <person name="Cichocki N."/>
            <person name="Veneault-Fourrey C."/>
            <person name="LaButti K."/>
            <person name="Lindquist E.A."/>
            <person name="Lipzen A."/>
            <person name="Lundell T."/>
            <person name="Morin E."/>
            <person name="Murat C."/>
            <person name="Riley R."/>
            <person name="Ohm R."/>
            <person name="Sun H."/>
            <person name="Tunlid A."/>
            <person name="Henrissat B."/>
            <person name="Grigoriev I.V."/>
            <person name="Hibbett D.S."/>
            <person name="Martin F."/>
        </authorList>
    </citation>
    <scope>NUCLEOTIDE SEQUENCE [LARGE SCALE GENOMIC DNA]</scope>
    <source>
        <strain evidence="3">Foug A</strain>
    </source>
</reference>
<dbReference type="InterPro" id="IPR016181">
    <property type="entry name" value="Acyl_CoA_acyltransferase"/>
</dbReference>
<dbReference type="Pfam" id="PF13302">
    <property type="entry name" value="Acetyltransf_3"/>
    <property type="match status" value="1"/>
</dbReference>
<dbReference type="HOGENOM" id="CLU_073647_1_0_1"/>
<reference evidence="2 3" key="1">
    <citation type="submission" date="2014-04" db="EMBL/GenBank/DDBJ databases">
        <authorList>
            <consortium name="DOE Joint Genome Institute"/>
            <person name="Kuo A."/>
            <person name="Kohler A."/>
            <person name="Nagy L.G."/>
            <person name="Floudas D."/>
            <person name="Copeland A."/>
            <person name="Barry K.W."/>
            <person name="Cichocki N."/>
            <person name="Veneault-Fourrey C."/>
            <person name="LaButti K."/>
            <person name="Lindquist E.A."/>
            <person name="Lipzen A."/>
            <person name="Lundell T."/>
            <person name="Morin E."/>
            <person name="Murat C."/>
            <person name="Sun H."/>
            <person name="Tunlid A."/>
            <person name="Henrissat B."/>
            <person name="Grigoriev I.V."/>
            <person name="Hibbett D.S."/>
            <person name="Martin F."/>
            <person name="Nordberg H.P."/>
            <person name="Cantor M.N."/>
            <person name="Hua S.X."/>
        </authorList>
    </citation>
    <scope>NUCLEOTIDE SEQUENCE [LARGE SCALE GENOMIC DNA]</scope>
    <source>
        <strain evidence="2 3">Foug A</strain>
    </source>
</reference>
<dbReference type="PROSITE" id="PS51186">
    <property type="entry name" value="GNAT"/>
    <property type="match status" value="1"/>
</dbReference>
<evidence type="ECO:0000313" key="3">
    <source>
        <dbReference type="Proteomes" id="UP000053989"/>
    </source>
</evidence>
<dbReference type="AlphaFoldDB" id="A0A0C3A3Q4"/>
<evidence type="ECO:0000313" key="2">
    <source>
        <dbReference type="EMBL" id="KIM68293.1"/>
    </source>
</evidence>
<gene>
    <name evidence="2" type="ORF">SCLCIDRAFT_1016451</name>
</gene>
<keyword evidence="3" id="KW-1185">Reference proteome</keyword>
<dbReference type="EMBL" id="KN822010">
    <property type="protein sequence ID" value="KIM68293.1"/>
    <property type="molecule type" value="Genomic_DNA"/>
</dbReference>
<protein>
    <recommendedName>
        <fullName evidence="1">N-acetyltransferase domain-containing protein</fullName>
    </recommendedName>
</protein>
<dbReference type="Proteomes" id="UP000053989">
    <property type="component" value="Unassembled WGS sequence"/>
</dbReference>
<dbReference type="SUPFAM" id="SSF55729">
    <property type="entry name" value="Acyl-CoA N-acyltransferases (Nat)"/>
    <property type="match status" value="1"/>
</dbReference>
<dbReference type="PANTHER" id="PTHR43328">
    <property type="entry name" value="ACETYLTRANSFERASE-RELATED"/>
    <property type="match status" value="1"/>
</dbReference>
<dbReference type="Gene3D" id="3.40.630.30">
    <property type="match status" value="1"/>
</dbReference>
<dbReference type="OrthoDB" id="630895at2759"/>
<evidence type="ECO:0000259" key="1">
    <source>
        <dbReference type="PROSITE" id="PS51186"/>
    </source>
</evidence>
<dbReference type="GO" id="GO:0016747">
    <property type="term" value="F:acyltransferase activity, transferring groups other than amino-acyl groups"/>
    <property type="evidence" value="ECO:0007669"/>
    <property type="project" value="InterPro"/>
</dbReference>
<dbReference type="STRING" id="1036808.A0A0C3A3Q4"/>
<organism evidence="2 3">
    <name type="scientific">Scleroderma citrinum Foug A</name>
    <dbReference type="NCBI Taxonomy" id="1036808"/>
    <lineage>
        <taxon>Eukaryota</taxon>
        <taxon>Fungi</taxon>
        <taxon>Dikarya</taxon>
        <taxon>Basidiomycota</taxon>
        <taxon>Agaricomycotina</taxon>
        <taxon>Agaricomycetes</taxon>
        <taxon>Agaricomycetidae</taxon>
        <taxon>Boletales</taxon>
        <taxon>Sclerodermatineae</taxon>
        <taxon>Sclerodermataceae</taxon>
        <taxon>Scleroderma</taxon>
    </lineage>
</organism>
<dbReference type="PANTHER" id="PTHR43328:SF1">
    <property type="entry name" value="N-ACETYLTRANSFERASE DOMAIN-CONTAINING PROTEIN"/>
    <property type="match status" value="1"/>
</dbReference>
<accession>A0A0C3A3Q4</accession>